<accession>S3DPJ5</accession>
<dbReference type="HOGENOM" id="CLU_1959798_0_0_1"/>
<dbReference type="RefSeq" id="XP_008084276.1">
    <property type="nucleotide sequence ID" value="XM_008086085.1"/>
</dbReference>
<reference evidence="1 2" key="1">
    <citation type="journal article" date="2013" name="BMC Genomics">
        <title>Genomics-driven discovery of the pneumocandin biosynthetic gene cluster in the fungus Glarea lozoyensis.</title>
        <authorList>
            <person name="Chen L."/>
            <person name="Yue Q."/>
            <person name="Zhang X."/>
            <person name="Xiang M."/>
            <person name="Wang C."/>
            <person name="Li S."/>
            <person name="Che Y."/>
            <person name="Ortiz-Lopez F.J."/>
            <person name="Bills G.F."/>
            <person name="Liu X."/>
            <person name="An Z."/>
        </authorList>
    </citation>
    <scope>NUCLEOTIDE SEQUENCE [LARGE SCALE GENOMIC DNA]</scope>
    <source>
        <strain evidence="2">ATCC 20868 / MF5171</strain>
    </source>
</reference>
<evidence type="ECO:0000313" key="2">
    <source>
        <dbReference type="Proteomes" id="UP000016922"/>
    </source>
</evidence>
<dbReference type="Proteomes" id="UP000016922">
    <property type="component" value="Unassembled WGS sequence"/>
</dbReference>
<sequence>MGTFAGFFYRQLTIKPKPLPQNVRLDGKTAIITGANAGGNPAIEVQIWELEHESFASIDAFGKRADTLDGLDIVILNAGVKYLDYVESKTGHEAHVQVKSWDGTCFCTPPKSSKLDGESGWSTSLVDN</sequence>
<dbReference type="GeneID" id="19468536"/>
<keyword evidence="2" id="KW-1185">Reference proteome</keyword>
<dbReference type="KEGG" id="glz:GLAREA_09488"/>
<evidence type="ECO:0000313" key="1">
    <source>
        <dbReference type="EMBL" id="EPE28368.1"/>
    </source>
</evidence>
<protein>
    <submittedName>
        <fullName evidence="1">NAD(P)-binding Rossmann-fold containing protein</fullName>
    </submittedName>
</protein>
<organism evidence="1 2">
    <name type="scientific">Glarea lozoyensis (strain ATCC 20868 / MF5171)</name>
    <dbReference type="NCBI Taxonomy" id="1116229"/>
    <lineage>
        <taxon>Eukaryota</taxon>
        <taxon>Fungi</taxon>
        <taxon>Dikarya</taxon>
        <taxon>Ascomycota</taxon>
        <taxon>Pezizomycotina</taxon>
        <taxon>Leotiomycetes</taxon>
        <taxon>Helotiales</taxon>
        <taxon>Helotiaceae</taxon>
        <taxon>Glarea</taxon>
    </lineage>
</organism>
<dbReference type="EMBL" id="KE145368">
    <property type="protein sequence ID" value="EPE28368.1"/>
    <property type="molecule type" value="Genomic_DNA"/>
</dbReference>
<name>S3DPJ5_GLAL2</name>
<dbReference type="AlphaFoldDB" id="S3DPJ5"/>
<gene>
    <name evidence="1" type="ORF">GLAREA_09488</name>
</gene>
<proteinExistence type="predicted"/>
<dbReference type="OMA" id="NCARLIL"/>
<dbReference type="InterPro" id="IPR036291">
    <property type="entry name" value="NAD(P)-bd_dom_sf"/>
</dbReference>
<dbReference type="OrthoDB" id="191139at2759"/>
<dbReference type="SUPFAM" id="SSF51735">
    <property type="entry name" value="NAD(P)-binding Rossmann-fold domains"/>
    <property type="match status" value="1"/>
</dbReference>